<dbReference type="AlphaFoldDB" id="A0A146AYL2"/>
<gene>
    <name evidence="4" type="ORF">SAMEA1982600_00212</name>
</gene>
<dbReference type="OrthoDB" id="9807509at2"/>
<accession>A0A146AYL2</accession>
<comment type="similarity">
    <text evidence="1">Belongs to the DinB family.</text>
</comment>
<evidence type="ECO:0000313" key="4">
    <source>
        <dbReference type="EMBL" id="CZZ95384.1"/>
    </source>
</evidence>
<dbReference type="InterPro" id="IPR034660">
    <property type="entry name" value="DinB/YfiT-like"/>
</dbReference>
<dbReference type="Gene3D" id="1.20.120.450">
    <property type="entry name" value="dinb family like domain"/>
    <property type="match status" value="1"/>
</dbReference>
<feature type="binding site" evidence="3">
    <location>
        <position position="146"/>
    </location>
    <ligand>
        <name>a divalent metal cation</name>
        <dbReference type="ChEBI" id="CHEBI:60240"/>
    </ligand>
</feature>
<dbReference type="Pfam" id="PF05163">
    <property type="entry name" value="DinB"/>
    <property type="match status" value="1"/>
</dbReference>
<dbReference type="SUPFAM" id="SSF109854">
    <property type="entry name" value="DinB/YfiT-like putative metalloenzymes"/>
    <property type="match status" value="1"/>
</dbReference>
<feature type="binding site" evidence="3">
    <location>
        <position position="150"/>
    </location>
    <ligand>
        <name>a divalent metal cation</name>
        <dbReference type="ChEBI" id="CHEBI:60240"/>
    </ligand>
</feature>
<reference evidence="4 5" key="1">
    <citation type="submission" date="2016-03" db="EMBL/GenBank/DDBJ databases">
        <authorList>
            <consortium name="Pathogen Informatics"/>
        </authorList>
    </citation>
    <scope>NUCLEOTIDE SEQUENCE [LARGE SCALE GENOMIC DNA]</scope>
    <source>
        <strain evidence="4 5">NCTC13364</strain>
    </source>
</reference>
<keyword evidence="2 3" id="KW-0479">Metal-binding</keyword>
<evidence type="ECO:0000256" key="1">
    <source>
        <dbReference type="ARBA" id="ARBA00008635"/>
    </source>
</evidence>
<evidence type="ECO:0000256" key="3">
    <source>
        <dbReference type="PIRSR" id="PIRSR607837-1"/>
    </source>
</evidence>
<dbReference type="EMBL" id="FKBS01000002">
    <property type="protein sequence ID" value="CZZ95384.1"/>
    <property type="molecule type" value="Genomic_DNA"/>
</dbReference>
<evidence type="ECO:0000313" key="5">
    <source>
        <dbReference type="Proteomes" id="UP000077037"/>
    </source>
</evidence>
<protein>
    <submittedName>
        <fullName evidence="4">DinB family</fullName>
    </submittedName>
</protein>
<dbReference type="PANTHER" id="PTHR37302:SF1">
    <property type="entry name" value="PROTEIN DINB"/>
    <property type="match status" value="1"/>
</dbReference>
<dbReference type="GO" id="GO:0046872">
    <property type="term" value="F:metal ion binding"/>
    <property type="evidence" value="ECO:0007669"/>
    <property type="project" value="UniProtKB-KW"/>
</dbReference>
<organism evidence="4 5">
    <name type="scientific">Bordetella ansorpii</name>
    <dbReference type="NCBI Taxonomy" id="288768"/>
    <lineage>
        <taxon>Bacteria</taxon>
        <taxon>Pseudomonadati</taxon>
        <taxon>Pseudomonadota</taxon>
        <taxon>Betaproteobacteria</taxon>
        <taxon>Burkholderiales</taxon>
        <taxon>Alcaligenaceae</taxon>
        <taxon>Bordetella</taxon>
    </lineage>
</organism>
<dbReference type="InterPro" id="IPR007837">
    <property type="entry name" value="DinB"/>
</dbReference>
<dbReference type="RefSeq" id="WP_066406584.1">
    <property type="nucleotide sequence ID" value="NZ_FKBS01000002.1"/>
</dbReference>
<evidence type="ECO:0000256" key="2">
    <source>
        <dbReference type="ARBA" id="ARBA00022723"/>
    </source>
</evidence>
<name>A0A146AYL2_9BORD</name>
<proteinExistence type="inferred from homology"/>
<feature type="binding site" evidence="3">
    <location>
        <position position="50"/>
    </location>
    <ligand>
        <name>a divalent metal cation</name>
        <dbReference type="ChEBI" id="CHEBI:60240"/>
    </ligand>
</feature>
<dbReference type="Proteomes" id="UP000077037">
    <property type="component" value="Unassembled WGS sequence"/>
</dbReference>
<sequence length="181" mass="19951">MPDCRDIRLMADYNAWMNGQLYAAAVQLSEAELAAPRGAYFGSLLGTLNHILVGDISWLKRFATHPAGHPALAPLQDTPTPASLDTILHHDLAGLTRHRQSLDAMIVAWAAELRDADLEHSLRYANRLGIVSERHFGSLLLHFFNHQTHHRGQAATLLTQAGVDTGVTDLLVRIPDTLRPD</sequence>
<dbReference type="PANTHER" id="PTHR37302">
    <property type="entry name" value="SLR1116 PROTEIN"/>
    <property type="match status" value="1"/>
</dbReference>